<reference evidence="7 8" key="1">
    <citation type="submission" date="2024-03" db="EMBL/GenBank/DDBJ databases">
        <title>Draft genome sequence of Pseudonocardia nematodicida JCM 31783.</title>
        <authorList>
            <person name="Butdee W."/>
            <person name="Duangmal K."/>
        </authorList>
    </citation>
    <scope>NUCLEOTIDE SEQUENCE [LARGE SCALE GENOMIC DNA]</scope>
    <source>
        <strain evidence="7 8">JCM 31783</strain>
    </source>
</reference>
<evidence type="ECO:0000259" key="6">
    <source>
        <dbReference type="PROSITE" id="PS50206"/>
    </source>
</evidence>
<accession>A0ABV1KEQ2</accession>
<keyword evidence="5" id="KW-1133">Transmembrane helix</keyword>
<dbReference type="InterPro" id="IPR051126">
    <property type="entry name" value="Thiosulfate_sulfurtransferase"/>
</dbReference>
<dbReference type="SUPFAM" id="SSF52821">
    <property type="entry name" value="Rhodanese/Cell cycle control phosphatase"/>
    <property type="match status" value="2"/>
</dbReference>
<keyword evidence="3 7" id="KW-0808">Transferase</keyword>
<name>A0ABV1KEQ2_9PSEU</name>
<dbReference type="Pfam" id="PF00581">
    <property type="entry name" value="Rhodanese"/>
    <property type="match status" value="2"/>
</dbReference>
<evidence type="ECO:0000256" key="5">
    <source>
        <dbReference type="SAM" id="Phobius"/>
    </source>
</evidence>
<dbReference type="CDD" id="cd01448">
    <property type="entry name" value="TST_Repeat_1"/>
    <property type="match status" value="1"/>
</dbReference>
<dbReference type="InterPro" id="IPR001307">
    <property type="entry name" value="Thiosulphate_STrfase_CS"/>
</dbReference>
<dbReference type="Gene3D" id="3.40.250.10">
    <property type="entry name" value="Rhodanese-like domain"/>
    <property type="match status" value="2"/>
</dbReference>
<gene>
    <name evidence="7" type="ORF">WIS52_20315</name>
</gene>
<evidence type="ECO:0000256" key="3">
    <source>
        <dbReference type="RuleBase" id="RU000507"/>
    </source>
</evidence>
<comment type="catalytic activity">
    <reaction evidence="2">
        <text>thiosulfate + hydrogen cyanide = thiocyanate + sulfite + 2 H(+)</text>
        <dbReference type="Rhea" id="RHEA:16881"/>
        <dbReference type="ChEBI" id="CHEBI:15378"/>
        <dbReference type="ChEBI" id="CHEBI:17359"/>
        <dbReference type="ChEBI" id="CHEBI:18022"/>
        <dbReference type="ChEBI" id="CHEBI:18407"/>
        <dbReference type="ChEBI" id="CHEBI:33542"/>
        <dbReference type="EC" id="2.8.1.1"/>
    </reaction>
</comment>
<dbReference type="Proteomes" id="UP001494902">
    <property type="component" value="Unassembled WGS sequence"/>
</dbReference>
<feature type="domain" description="Rhodanese" evidence="6">
    <location>
        <begin position="94"/>
        <end position="201"/>
    </location>
</feature>
<keyword evidence="5" id="KW-0812">Transmembrane</keyword>
<dbReference type="PROSITE" id="PS50206">
    <property type="entry name" value="RHODANESE_3"/>
    <property type="match status" value="2"/>
</dbReference>
<dbReference type="PANTHER" id="PTHR43855">
    <property type="entry name" value="THIOSULFATE SULFURTRANSFERASE"/>
    <property type="match status" value="1"/>
</dbReference>
<dbReference type="CDD" id="cd01449">
    <property type="entry name" value="TST_Repeat_2"/>
    <property type="match status" value="1"/>
</dbReference>
<feature type="transmembrane region" description="Helical" evidence="5">
    <location>
        <begin position="36"/>
        <end position="59"/>
    </location>
</feature>
<sequence>MSTPTSPPSSDSPDPTGDPAGHGDAARSPAPSWKRLGIVGGAIVGAVALVAGIVAVGGAGGDAPAPAASAGSPVIEDHSANTVVDTEWLAANLDDPDVAVIEVSTEPGLYERGHIPGATNYVWTTDFVSTVNRDVVSREDFTELTRRTGIDPDTTVVLYGDRDNWFAAWGAWVFTLYGHENVTVLDGGRGAWEAEGRPLSVDAPAAGQGTWEAAEADPDLRAFLPEVIEIARAAESGGTTGTDLVDIRGAAEFSGEIFAPEGFQETAVRAGHIPGAVNVAWAEAVDEDGRFKPVDELREIYAAQGVDGSRPVVVYCRIGERASHTWFVLSQILGYDVKLYDGSWTEYGNTVGVPVVNEAGTVWGVA</sequence>
<evidence type="ECO:0000256" key="4">
    <source>
        <dbReference type="SAM" id="MobiDB-lite"/>
    </source>
</evidence>
<comment type="caution">
    <text evidence="7">The sequence shown here is derived from an EMBL/GenBank/DDBJ whole genome shotgun (WGS) entry which is preliminary data.</text>
</comment>
<dbReference type="PANTHER" id="PTHR43855:SF1">
    <property type="entry name" value="THIOSULFATE SULFURTRANSFERASE"/>
    <property type="match status" value="1"/>
</dbReference>
<dbReference type="InterPro" id="IPR001763">
    <property type="entry name" value="Rhodanese-like_dom"/>
</dbReference>
<dbReference type="RefSeq" id="WP_379610700.1">
    <property type="nucleotide sequence ID" value="NZ_JBHSFF010000004.1"/>
</dbReference>
<keyword evidence="8" id="KW-1185">Reference proteome</keyword>
<keyword evidence="1" id="KW-0677">Repeat</keyword>
<evidence type="ECO:0000256" key="2">
    <source>
        <dbReference type="ARBA" id="ARBA00047549"/>
    </source>
</evidence>
<dbReference type="SMART" id="SM00450">
    <property type="entry name" value="RHOD"/>
    <property type="match status" value="2"/>
</dbReference>
<proteinExistence type="predicted"/>
<dbReference type="GO" id="GO:0016740">
    <property type="term" value="F:transferase activity"/>
    <property type="evidence" value="ECO:0007669"/>
    <property type="project" value="UniProtKB-KW"/>
</dbReference>
<evidence type="ECO:0000313" key="8">
    <source>
        <dbReference type="Proteomes" id="UP001494902"/>
    </source>
</evidence>
<dbReference type="EMBL" id="JBEDNQ010000008">
    <property type="protein sequence ID" value="MEQ3552819.1"/>
    <property type="molecule type" value="Genomic_DNA"/>
</dbReference>
<dbReference type="PROSITE" id="PS00683">
    <property type="entry name" value="RHODANESE_2"/>
    <property type="match status" value="1"/>
</dbReference>
<evidence type="ECO:0000313" key="7">
    <source>
        <dbReference type="EMBL" id="MEQ3552819.1"/>
    </source>
</evidence>
<protein>
    <recommendedName>
        <fullName evidence="3">Sulfurtransferase</fullName>
    </recommendedName>
</protein>
<organism evidence="7 8">
    <name type="scientific">Pseudonocardia nematodicida</name>
    <dbReference type="NCBI Taxonomy" id="1206997"/>
    <lineage>
        <taxon>Bacteria</taxon>
        <taxon>Bacillati</taxon>
        <taxon>Actinomycetota</taxon>
        <taxon>Actinomycetes</taxon>
        <taxon>Pseudonocardiales</taxon>
        <taxon>Pseudonocardiaceae</taxon>
        <taxon>Pseudonocardia</taxon>
    </lineage>
</organism>
<dbReference type="InterPro" id="IPR036873">
    <property type="entry name" value="Rhodanese-like_dom_sf"/>
</dbReference>
<keyword evidence="5" id="KW-0472">Membrane</keyword>
<feature type="domain" description="Rhodanese" evidence="6">
    <location>
        <begin position="244"/>
        <end position="356"/>
    </location>
</feature>
<evidence type="ECO:0000256" key="1">
    <source>
        <dbReference type="ARBA" id="ARBA00022737"/>
    </source>
</evidence>
<feature type="compositionally biased region" description="Low complexity" evidence="4">
    <location>
        <begin position="1"/>
        <end position="19"/>
    </location>
</feature>
<feature type="region of interest" description="Disordered" evidence="4">
    <location>
        <begin position="1"/>
        <end position="29"/>
    </location>
</feature>